<dbReference type="InterPro" id="IPR051786">
    <property type="entry name" value="ASN_synthetase/amidase"/>
</dbReference>
<dbReference type="Pfam" id="PF13537">
    <property type="entry name" value="GATase_7"/>
    <property type="match status" value="1"/>
</dbReference>
<dbReference type="InterPro" id="IPR033738">
    <property type="entry name" value="AsnB_N"/>
</dbReference>
<evidence type="ECO:0000259" key="10">
    <source>
        <dbReference type="PROSITE" id="PS51278"/>
    </source>
</evidence>
<dbReference type="EMBL" id="JACJTM010000038">
    <property type="protein sequence ID" value="MBD2686656.1"/>
    <property type="molecule type" value="Genomic_DNA"/>
</dbReference>
<dbReference type="InterPro" id="IPR029055">
    <property type="entry name" value="Ntn_hydrolases_N"/>
</dbReference>
<dbReference type="Pfam" id="PF00733">
    <property type="entry name" value="Asn_synthase"/>
    <property type="match status" value="1"/>
</dbReference>
<evidence type="ECO:0000256" key="6">
    <source>
        <dbReference type="ARBA" id="ARBA00022888"/>
    </source>
</evidence>
<keyword evidence="12" id="KW-1185">Reference proteome</keyword>
<dbReference type="Gene3D" id="3.60.20.10">
    <property type="entry name" value="Glutamine Phosphoribosylpyrophosphate, subunit 1, domain 1"/>
    <property type="match status" value="1"/>
</dbReference>
<dbReference type="InterPro" id="IPR001962">
    <property type="entry name" value="Asn_synthase"/>
</dbReference>
<evidence type="ECO:0000313" key="11">
    <source>
        <dbReference type="EMBL" id="MBD2686656.1"/>
    </source>
</evidence>
<dbReference type="Proteomes" id="UP000660270">
    <property type="component" value="Unassembled WGS sequence"/>
</dbReference>
<dbReference type="PROSITE" id="PS51278">
    <property type="entry name" value="GATASE_TYPE_2"/>
    <property type="match status" value="1"/>
</dbReference>
<dbReference type="InterPro" id="IPR014729">
    <property type="entry name" value="Rossmann-like_a/b/a_fold"/>
</dbReference>
<dbReference type="Gene3D" id="3.40.50.620">
    <property type="entry name" value="HUPs"/>
    <property type="match status" value="2"/>
</dbReference>
<evidence type="ECO:0000256" key="5">
    <source>
        <dbReference type="ARBA" id="ARBA00022840"/>
    </source>
</evidence>
<dbReference type="PIRSF" id="PIRSF001589">
    <property type="entry name" value="Asn_synthetase_glu-h"/>
    <property type="match status" value="1"/>
</dbReference>
<comment type="catalytic activity">
    <reaction evidence="8">
        <text>L-aspartate + L-glutamine + ATP + H2O = L-asparagine + L-glutamate + AMP + diphosphate + H(+)</text>
        <dbReference type="Rhea" id="RHEA:12228"/>
        <dbReference type="ChEBI" id="CHEBI:15377"/>
        <dbReference type="ChEBI" id="CHEBI:15378"/>
        <dbReference type="ChEBI" id="CHEBI:29985"/>
        <dbReference type="ChEBI" id="CHEBI:29991"/>
        <dbReference type="ChEBI" id="CHEBI:30616"/>
        <dbReference type="ChEBI" id="CHEBI:33019"/>
        <dbReference type="ChEBI" id="CHEBI:58048"/>
        <dbReference type="ChEBI" id="CHEBI:58359"/>
        <dbReference type="ChEBI" id="CHEBI:456215"/>
        <dbReference type="EC" id="6.3.5.4"/>
    </reaction>
</comment>
<dbReference type="RefSeq" id="WP_190651057.1">
    <property type="nucleotide sequence ID" value="NZ_JACJTM010000038.1"/>
</dbReference>
<comment type="similarity">
    <text evidence="2">Belongs to the asparagine synthetase family.</text>
</comment>
<evidence type="ECO:0000256" key="1">
    <source>
        <dbReference type="ARBA" id="ARBA00005187"/>
    </source>
</evidence>
<comment type="pathway">
    <text evidence="1">Amino-acid biosynthesis; L-asparagine biosynthesis; L-asparagine from L-aspartate (L-Gln route): step 1/1.</text>
</comment>
<dbReference type="InterPro" id="IPR017932">
    <property type="entry name" value="GATase_2_dom"/>
</dbReference>
<dbReference type="SUPFAM" id="SSF52402">
    <property type="entry name" value="Adenine nucleotide alpha hydrolases-like"/>
    <property type="match status" value="1"/>
</dbReference>
<dbReference type="NCBIfam" id="TIGR01536">
    <property type="entry name" value="asn_synth_AEB"/>
    <property type="match status" value="1"/>
</dbReference>
<dbReference type="EC" id="6.3.5.4" evidence="3"/>
<feature type="region of interest" description="Disordered" evidence="9">
    <location>
        <begin position="483"/>
        <end position="519"/>
    </location>
</feature>
<evidence type="ECO:0000256" key="9">
    <source>
        <dbReference type="SAM" id="MobiDB-lite"/>
    </source>
</evidence>
<evidence type="ECO:0000256" key="2">
    <source>
        <dbReference type="ARBA" id="ARBA00005752"/>
    </source>
</evidence>
<dbReference type="CDD" id="cd00712">
    <property type="entry name" value="AsnB"/>
    <property type="match status" value="1"/>
</dbReference>
<dbReference type="CDD" id="cd01991">
    <property type="entry name" value="Asn_synthase_B_C"/>
    <property type="match status" value="1"/>
</dbReference>
<keyword evidence="6" id="KW-0061">Asparagine biosynthesis</keyword>
<dbReference type="GO" id="GO:0004066">
    <property type="term" value="F:asparagine synthase (glutamine-hydrolyzing) activity"/>
    <property type="evidence" value="ECO:0007669"/>
    <property type="project" value="UniProtKB-EC"/>
</dbReference>
<evidence type="ECO:0000256" key="7">
    <source>
        <dbReference type="ARBA" id="ARBA00022962"/>
    </source>
</evidence>
<keyword evidence="4" id="KW-0547">Nucleotide-binding</keyword>
<evidence type="ECO:0000256" key="3">
    <source>
        <dbReference type="ARBA" id="ARBA00012737"/>
    </source>
</evidence>
<keyword evidence="5" id="KW-0067">ATP-binding</keyword>
<gene>
    <name evidence="11" type="primary">asnB</name>
    <name evidence="11" type="ORF">H6G43_15855</name>
</gene>
<evidence type="ECO:0000313" key="12">
    <source>
        <dbReference type="Proteomes" id="UP000660270"/>
    </source>
</evidence>
<accession>A0ABR8ITH8</accession>
<sequence>MCGIAGIIRLNTNNGRLEAKIEKMQTALKHRGPDDAGIYISTDKQAALAHTRLSILDLSAAGHQPMSTTDNRYHITFNGEIYNFQELRENLISQGEKFHSQTDTEVILKLYQRIGSDCVQHLRGMFAFAIWDDLEKTCFLARDHLGIKPLYYYQLGTTLVFASELRAVLVSGLPAINMSLEGLYGYLTTGSVPEPYTLIADIYCLSAGNWLYWQDGNITKKQYWQINFTPEKISPPEAREIVRKALLDSIQHHFISDVPVGIFLSGGIDSTTILGLATQTQKSQLSTYSITFAESEFNEGELAQKIANHFGAKHTEYQVTSSFAKTILPDFLAAIDQPSIDGFNTFCVSKVAHDHGMKVVLSGLGGDEIFGGYQSFQKVPQMVEWSKKLNILPFLRTGLGIGLESWGNSPRIKRFGDFLTQTPSFASAYGTFRGIFSHQEACMIINQLSISTPILPPLVPPYQVGKPESSSLPLVPPYQVGKPESSSLPLVPPYQGEKQESSSLPLVPPYQGEKPESSSLPLARGGLGWGSTPEDEVSFLELSCYMRNQLLRDSDVMSMNWGLELRVPFVDKNLLEAVAPIPSNIRLAQGKKLLTQAITEIPDWVINRPKKGFSFPFESWMNSEFGDYFDNVHQNLNIPLNIPLKPWYRRWSLAILHHWWEQINL</sequence>
<reference evidence="11 12" key="1">
    <citation type="journal article" date="2020" name="ISME J.">
        <title>Comparative genomics reveals insights into cyanobacterial evolution and habitat adaptation.</title>
        <authorList>
            <person name="Chen M.Y."/>
            <person name="Teng W.K."/>
            <person name="Zhao L."/>
            <person name="Hu C.X."/>
            <person name="Zhou Y.K."/>
            <person name="Han B.P."/>
            <person name="Song L.R."/>
            <person name="Shu W.S."/>
        </authorList>
    </citation>
    <scope>NUCLEOTIDE SEQUENCE [LARGE SCALE GENOMIC DNA]</scope>
    <source>
        <strain evidence="11 12">FACHB-1249</strain>
    </source>
</reference>
<protein>
    <recommendedName>
        <fullName evidence="3">asparagine synthase (glutamine-hydrolyzing)</fullName>
        <ecNumber evidence="3">6.3.5.4</ecNumber>
    </recommendedName>
</protein>
<keyword evidence="6" id="KW-0028">Amino-acid biosynthesis</keyword>
<dbReference type="PANTHER" id="PTHR43284:SF1">
    <property type="entry name" value="ASPARAGINE SYNTHETASE"/>
    <property type="match status" value="1"/>
</dbReference>
<name>A0ABR8ITH8_APHFL</name>
<proteinExistence type="inferred from homology"/>
<feature type="domain" description="Glutamine amidotransferase type-2" evidence="10">
    <location>
        <begin position="2"/>
        <end position="216"/>
    </location>
</feature>
<dbReference type="InterPro" id="IPR006426">
    <property type="entry name" value="Asn_synth_AEB"/>
</dbReference>
<dbReference type="SUPFAM" id="SSF56235">
    <property type="entry name" value="N-terminal nucleophile aminohydrolases (Ntn hydrolases)"/>
    <property type="match status" value="1"/>
</dbReference>
<keyword evidence="11" id="KW-0436">Ligase</keyword>
<evidence type="ECO:0000256" key="8">
    <source>
        <dbReference type="ARBA" id="ARBA00048741"/>
    </source>
</evidence>
<comment type="caution">
    <text evidence="11">The sequence shown here is derived from an EMBL/GenBank/DDBJ whole genome shotgun (WGS) entry which is preliminary data.</text>
</comment>
<keyword evidence="7" id="KW-0315">Glutamine amidotransferase</keyword>
<dbReference type="PANTHER" id="PTHR43284">
    <property type="entry name" value="ASPARAGINE SYNTHETASE (GLUTAMINE-HYDROLYZING)"/>
    <property type="match status" value="1"/>
</dbReference>
<evidence type="ECO:0000256" key="4">
    <source>
        <dbReference type="ARBA" id="ARBA00022741"/>
    </source>
</evidence>
<organism evidence="11 12">
    <name type="scientific">Aphanizomenon flos-aquae FACHB-1249</name>
    <dbReference type="NCBI Taxonomy" id="2692889"/>
    <lineage>
        <taxon>Bacteria</taxon>
        <taxon>Bacillati</taxon>
        <taxon>Cyanobacteriota</taxon>
        <taxon>Cyanophyceae</taxon>
        <taxon>Nostocales</taxon>
        <taxon>Aphanizomenonaceae</taxon>
        <taxon>Aphanizomenon</taxon>
    </lineage>
</organism>